<dbReference type="PANTHER" id="PTHR40761:SF1">
    <property type="entry name" value="CONSERVED INTEGRAL MEMBRANE ALANINE VALINE AND LEUCINE RICH PROTEIN-RELATED"/>
    <property type="match status" value="1"/>
</dbReference>
<evidence type="ECO:0000313" key="4">
    <source>
        <dbReference type="Proteomes" id="UP000198362"/>
    </source>
</evidence>
<feature type="chain" id="PRO_5039545477" description="Magnesium transporter NIPA" evidence="2">
    <location>
        <begin position="26"/>
        <end position="297"/>
    </location>
</feature>
<dbReference type="Proteomes" id="UP000198362">
    <property type="component" value="Unassembled WGS sequence"/>
</dbReference>
<dbReference type="EMBL" id="FZPH01000012">
    <property type="protein sequence ID" value="SNT60619.1"/>
    <property type="molecule type" value="Genomic_DNA"/>
</dbReference>
<dbReference type="NCBIfam" id="NF038012">
    <property type="entry name" value="DMT_1"/>
    <property type="match status" value="1"/>
</dbReference>
<feature type="transmembrane region" description="Helical" evidence="1">
    <location>
        <begin position="114"/>
        <end position="131"/>
    </location>
</feature>
<name>A0A239P2R3_9ACTN</name>
<protein>
    <recommendedName>
        <fullName evidence="5">Magnesium transporter NIPA</fullName>
    </recommendedName>
</protein>
<sequence>MTLAVGFGVLAAFLFAAAASLQQQAAQRHRAEDGPHRRTDVFVGLLRLIRRLVREPLWLVGWVTNLGGFGAQAIALRFGSVALVQPLLVTQLLFAMPMAAAWQRRRPGRRDWRAAILICGGLVTFFAVRGIAPQDGQPNRTHVLLGCLVAVAAVLLILPFSEGRPRLVRATMIAIAAGICYAISAAMIKLTTDDLLTRGALATARDWPGYVLAASTLSGLVLGQGALAAGSLPSAVAAMSITNPVASYLLGVYAFAVEPPSTTSALIGLAAAGALTSLGAVGLAHSPLVRAPRPVLS</sequence>
<keyword evidence="1" id="KW-1133">Transmembrane helix</keyword>
<organism evidence="3 4">
    <name type="scientific">Asanoa hainanensis</name>
    <dbReference type="NCBI Taxonomy" id="560556"/>
    <lineage>
        <taxon>Bacteria</taxon>
        <taxon>Bacillati</taxon>
        <taxon>Actinomycetota</taxon>
        <taxon>Actinomycetes</taxon>
        <taxon>Micromonosporales</taxon>
        <taxon>Micromonosporaceae</taxon>
        <taxon>Asanoa</taxon>
    </lineage>
</organism>
<evidence type="ECO:0000256" key="2">
    <source>
        <dbReference type="SAM" id="SignalP"/>
    </source>
</evidence>
<keyword evidence="2" id="KW-0732">Signal</keyword>
<feature type="transmembrane region" description="Helical" evidence="1">
    <location>
        <begin position="143"/>
        <end position="160"/>
    </location>
</feature>
<feature type="transmembrane region" description="Helical" evidence="1">
    <location>
        <begin position="262"/>
        <end position="284"/>
    </location>
</feature>
<dbReference type="AlphaFoldDB" id="A0A239P2R3"/>
<evidence type="ECO:0000256" key="1">
    <source>
        <dbReference type="SAM" id="Phobius"/>
    </source>
</evidence>
<keyword evidence="4" id="KW-1185">Reference proteome</keyword>
<feature type="signal peptide" evidence="2">
    <location>
        <begin position="1"/>
        <end position="25"/>
    </location>
</feature>
<feature type="transmembrane region" description="Helical" evidence="1">
    <location>
        <begin position="207"/>
        <end position="229"/>
    </location>
</feature>
<dbReference type="PANTHER" id="PTHR40761">
    <property type="entry name" value="CONSERVED INTEGRAL MEMBRANE ALANINE VALINE AND LEUCINE RICH PROTEIN-RELATED"/>
    <property type="match status" value="1"/>
</dbReference>
<keyword evidence="1" id="KW-0472">Membrane</keyword>
<dbReference type="OrthoDB" id="4571836at2"/>
<evidence type="ECO:0000313" key="3">
    <source>
        <dbReference type="EMBL" id="SNT60619.1"/>
    </source>
</evidence>
<dbReference type="SUPFAM" id="SSF103481">
    <property type="entry name" value="Multidrug resistance efflux transporter EmrE"/>
    <property type="match status" value="1"/>
</dbReference>
<gene>
    <name evidence="3" type="ORF">SAMN05421812_112138</name>
</gene>
<feature type="transmembrane region" description="Helical" evidence="1">
    <location>
        <begin position="236"/>
        <end position="256"/>
    </location>
</feature>
<feature type="transmembrane region" description="Helical" evidence="1">
    <location>
        <begin position="167"/>
        <end position="187"/>
    </location>
</feature>
<evidence type="ECO:0008006" key="5">
    <source>
        <dbReference type="Google" id="ProtNLM"/>
    </source>
</evidence>
<reference evidence="3 4" key="1">
    <citation type="submission" date="2017-06" db="EMBL/GenBank/DDBJ databases">
        <authorList>
            <person name="Kim H.J."/>
            <person name="Triplett B.A."/>
        </authorList>
    </citation>
    <scope>NUCLEOTIDE SEQUENCE [LARGE SCALE GENOMIC DNA]</scope>
    <source>
        <strain evidence="3 4">CGMCC 4.5593</strain>
    </source>
</reference>
<feature type="transmembrane region" description="Helical" evidence="1">
    <location>
        <begin position="83"/>
        <end position="102"/>
    </location>
</feature>
<dbReference type="RefSeq" id="WP_089253313.1">
    <property type="nucleotide sequence ID" value="NZ_FZPH01000012.1"/>
</dbReference>
<dbReference type="InterPro" id="IPR037185">
    <property type="entry name" value="EmrE-like"/>
</dbReference>
<accession>A0A239P2R3</accession>
<proteinExistence type="predicted"/>
<keyword evidence="1" id="KW-0812">Transmembrane</keyword>